<name>A0A495E7Z7_9MICC</name>
<gene>
    <name evidence="3" type="ORF">C8D78_3711</name>
</gene>
<dbReference type="AlphaFoldDB" id="A0A495E7Z7"/>
<protein>
    <recommendedName>
        <fullName evidence="5">SLATT domain-containing protein</fullName>
    </recommendedName>
</protein>
<evidence type="ECO:0000313" key="3">
    <source>
        <dbReference type="EMBL" id="RKR12613.1"/>
    </source>
</evidence>
<accession>A0A495E7Z7</accession>
<evidence type="ECO:0000256" key="1">
    <source>
        <dbReference type="SAM" id="MobiDB-lite"/>
    </source>
</evidence>
<proteinExistence type="predicted"/>
<evidence type="ECO:0008006" key="5">
    <source>
        <dbReference type="Google" id="ProtNLM"/>
    </source>
</evidence>
<sequence>MGSWYQVMDESSDTRQRLSSRIDEKQQAIRSYLGRERPRRTRLANISIVGSALAAALTAGPAFGGTGFTESVAAIFNLSDDSLVWRVLCLLAVIFSVAAALATNFATSRSLADRVSAAETASAQLEGLQVALNFGRIEIDEAVKLYQQYATQVPFIEALPTG</sequence>
<feature type="transmembrane region" description="Helical" evidence="2">
    <location>
        <begin position="83"/>
        <end position="106"/>
    </location>
</feature>
<evidence type="ECO:0000313" key="4">
    <source>
        <dbReference type="Proteomes" id="UP000276055"/>
    </source>
</evidence>
<dbReference type="Proteomes" id="UP000276055">
    <property type="component" value="Unassembled WGS sequence"/>
</dbReference>
<feature type="transmembrane region" description="Helical" evidence="2">
    <location>
        <begin position="43"/>
        <end position="63"/>
    </location>
</feature>
<keyword evidence="2" id="KW-0812">Transmembrane</keyword>
<feature type="region of interest" description="Disordered" evidence="1">
    <location>
        <begin position="1"/>
        <end position="20"/>
    </location>
</feature>
<dbReference type="EMBL" id="RBIR01000012">
    <property type="protein sequence ID" value="RKR12613.1"/>
    <property type="molecule type" value="Genomic_DNA"/>
</dbReference>
<organism evidence="3 4">
    <name type="scientific">Arthrobacter oryzae</name>
    <dbReference type="NCBI Taxonomy" id="409290"/>
    <lineage>
        <taxon>Bacteria</taxon>
        <taxon>Bacillati</taxon>
        <taxon>Actinomycetota</taxon>
        <taxon>Actinomycetes</taxon>
        <taxon>Micrococcales</taxon>
        <taxon>Micrococcaceae</taxon>
        <taxon>Arthrobacter</taxon>
    </lineage>
</organism>
<evidence type="ECO:0000256" key="2">
    <source>
        <dbReference type="SAM" id="Phobius"/>
    </source>
</evidence>
<keyword evidence="2" id="KW-1133">Transmembrane helix</keyword>
<comment type="caution">
    <text evidence="3">The sequence shown here is derived from an EMBL/GenBank/DDBJ whole genome shotgun (WGS) entry which is preliminary data.</text>
</comment>
<keyword evidence="2" id="KW-0472">Membrane</keyword>
<reference evidence="3 4" key="1">
    <citation type="submission" date="2018-10" db="EMBL/GenBank/DDBJ databases">
        <title>Genomic Encyclopedia of Type Strains, Phase IV (KMG-IV): sequencing the most valuable type-strain genomes for metagenomic binning, comparative biology and taxonomic classification.</title>
        <authorList>
            <person name="Goeker M."/>
        </authorList>
    </citation>
    <scope>NUCLEOTIDE SEQUENCE [LARGE SCALE GENOMIC DNA]</scope>
    <source>
        <strain evidence="3 4">DSM 25586</strain>
    </source>
</reference>